<gene>
    <name evidence="5" type="ORF">B0H16DRAFT_1363783</name>
</gene>
<dbReference type="PANTHER" id="PTHR22789">
    <property type="entry name" value="FUCULOSE PHOSPHATE ALDOLASE"/>
    <property type="match status" value="1"/>
</dbReference>
<feature type="domain" description="Class II aldolase/adducin N-terminal" evidence="4">
    <location>
        <begin position="45"/>
        <end position="249"/>
    </location>
</feature>
<evidence type="ECO:0000259" key="4">
    <source>
        <dbReference type="SMART" id="SM01007"/>
    </source>
</evidence>
<keyword evidence="6" id="KW-1185">Reference proteome</keyword>
<feature type="signal peptide" evidence="3">
    <location>
        <begin position="1"/>
        <end position="23"/>
    </location>
</feature>
<keyword evidence="1" id="KW-0479">Metal-binding</keyword>
<dbReference type="AlphaFoldDB" id="A0AAD7JUP5"/>
<proteinExistence type="predicted"/>
<dbReference type="InterPro" id="IPR050197">
    <property type="entry name" value="Aldolase_class_II_sugar_metab"/>
</dbReference>
<evidence type="ECO:0000256" key="3">
    <source>
        <dbReference type="SAM" id="SignalP"/>
    </source>
</evidence>
<sequence>MRFTPNSLLAGLVFSGFGLLVAADTDATVSTTAAAIPANVTAAVIDLLDANHILHFLDVVDAFGHVSVRNPVNSSQFFMSYAIAPALTTSQHIVTYAINNATAVALTFNSSVVGAKVPTGFAERYIHSEIYKKFPTVMAVVHSHTQEILPFANQATVPFVSQIHTSPAVGDVGVPIFDTRTLSANVLATSALHDLLVRTEAVGDALAAKFVTGSSVVLMRGHGMAVHSTSIRDVVLNTFYVKQDATVQLQGILLGGGRVAPLSLNSLEIANASVTVHGSFVPRAWPLWVKQVDNNPVYENDLRGKAAPAATGF</sequence>
<organism evidence="5 6">
    <name type="scientific">Mycena metata</name>
    <dbReference type="NCBI Taxonomy" id="1033252"/>
    <lineage>
        <taxon>Eukaryota</taxon>
        <taxon>Fungi</taxon>
        <taxon>Dikarya</taxon>
        <taxon>Basidiomycota</taxon>
        <taxon>Agaricomycotina</taxon>
        <taxon>Agaricomycetes</taxon>
        <taxon>Agaricomycetidae</taxon>
        <taxon>Agaricales</taxon>
        <taxon>Marasmiineae</taxon>
        <taxon>Mycenaceae</taxon>
        <taxon>Mycena</taxon>
    </lineage>
</organism>
<reference evidence="5" key="1">
    <citation type="submission" date="2023-03" db="EMBL/GenBank/DDBJ databases">
        <title>Massive genome expansion in bonnet fungi (Mycena s.s.) driven by repeated elements and novel gene families across ecological guilds.</title>
        <authorList>
            <consortium name="Lawrence Berkeley National Laboratory"/>
            <person name="Harder C.B."/>
            <person name="Miyauchi S."/>
            <person name="Viragh M."/>
            <person name="Kuo A."/>
            <person name="Thoen E."/>
            <person name="Andreopoulos B."/>
            <person name="Lu D."/>
            <person name="Skrede I."/>
            <person name="Drula E."/>
            <person name="Henrissat B."/>
            <person name="Morin E."/>
            <person name="Kohler A."/>
            <person name="Barry K."/>
            <person name="LaButti K."/>
            <person name="Morin E."/>
            <person name="Salamov A."/>
            <person name="Lipzen A."/>
            <person name="Mereny Z."/>
            <person name="Hegedus B."/>
            <person name="Baldrian P."/>
            <person name="Stursova M."/>
            <person name="Weitz H."/>
            <person name="Taylor A."/>
            <person name="Grigoriev I.V."/>
            <person name="Nagy L.G."/>
            <person name="Martin F."/>
            <person name="Kauserud H."/>
        </authorList>
    </citation>
    <scope>NUCLEOTIDE SEQUENCE</scope>
    <source>
        <strain evidence="5">CBHHK182m</strain>
    </source>
</reference>
<name>A0AAD7JUP5_9AGAR</name>
<dbReference type="GO" id="GO:0016832">
    <property type="term" value="F:aldehyde-lyase activity"/>
    <property type="evidence" value="ECO:0007669"/>
    <property type="project" value="TreeGrafter"/>
</dbReference>
<comment type="caution">
    <text evidence="5">The sequence shown here is derived from an EMBL/GenBank/DDBJ whole genome shotgun (WGS) entry which is preliminary data.</text>
</comment>
<dbReference type="GO" id="GO:0005829">
    <property type="term" value="C:cytosol"/>
    <property type="evidence" value="ECO:0007669"/>
    <property type="project" value="TreeGrafter"/>
</dbReference>
<dbReference type="GO" id="GO:0046872">
    <property type="term" value="F:metal ion binding"/>
    <property type="evidence" value="ECO:0007669"/>
    <property type="project" value="UniProtKB-KW"/>
</dbReference>
<keyword evidence="2" id="KW-0456">Lyase</keyword>
<feature type="chain" id="PRO_5042205974" evidence="3">
    <location>
        <begin position="24"/>
        <end position="313"/>
    </location>
</feature>
<accession>A0AAD7JUP5</accession>
<dbReference type="EMBL" id="JARKIB010000014">
    <property type="protein sequence ID" value="KAJ7772165.1"/>
    <property type="molecule type" value="Genomic_DNA"/>
</dbReference>
<evidence type="ECO:0000313" key="5">
    <source>
        <dbReference type="EMBL" id="KAJ7772165.1"/>
    </source>
</evidence>
<dbReference type="SUPFAM" id="SSF53639">
    <property type="entry name" value="AraD/HMP-PK domain-like"/>
    <property type="match status" value="1"/>
</dbReference>
<evidence type="ECO:0000313" key="6">
    <source>
        <dbReference type="Proteomes" id="UP001215598"/>
    </source>
</evidence>
<dbReference type="InterPro" id="IPR036409">
    <property type="entry name" value="Aldolase_II/adducin_N_sf"/>
</dbReference>
<dbReference type="Gene3D" id="3.40.225.10">
    <property type="entry name" value="Class II aldolase/adducin N-terminal domain"/>
    <property type="match status" value="1"/>
</dbReference>
<keyword evidence="3" id="KW-0732">Signal</keyword>
<dbReference type="Pfam" id="PF00596">
    <property type="entry name" value="Aldolase_II"/>
    <property type="match status" value="1"/>
</dbReference>
<evidence type="ECO:0000256" key="2">
    <source>
        <dbReference type="ARBA" id="ARBA00023239"/>
    </source>
</evidence>
<protein>
    <submittedName>
        <fullName evidence="5">Arad-like aldolase/epimerase</fullName>
    </submittedName>
</protein>
<evidence type="ECO:0000256" key="1">
    <source>
        <dbReference type="ARBA" id="ARBA00022723"/>
    </source>
</evidence>
<dbReference type="GO" id="GO:0019323">
    <property type="term" value="P:pentose catabolic process"/>
    <property type="evidence" value="ECO:0007669"/>
    <property type="project" value="TreeGrafter"/>
</dbReference>
<dbReference type="InterPro" id="IPR001303">
    <property type="entry name" value="Aldolase_II/adducin_N"/>
</dbReference>
<dbReference type="Proteomes" id="UP001215598">
    <property type="component" value="Unassembled WGS sequence"/>
</dbReference>
<dbReference type="PANTHER" id="PTHR22789:SF0">
    <property type="entry name" value="3-OXO-TETRONATE 4-PHOSPHATE DECARBOXYLASE-RELATED"/>
    <property type="match status" value="1"/>
</dbReference>
<dbReference type="SMART" id="SM01007">
    <property type="entry name" value="Aldolase_II"/>
    <property type="match status" value="1"/>
</dbReference>